<protein>
    <submittedName>
        <fullName evidence="1">Uncharacterized protein</fullName>
    </submittedName>
</protein>
<name>A0A2D4LZP6_9SAUR</name>
<evidence type="ECO:0000313" key="1">
    <source>
        <dbReference type="EMBL" id="LAB26577.1"/>
    </source>
</evidence>
<dbReference type="EMBL" id="IACM01059168">
    <property type="protein sequence ID" value="LAB26577.1"/>
    <property type="molecule type" value="Transcribed_RNA"/>
</dbReference>
<dbReference type="AlphaFoldDB" id="A0A2D4LZP6"/>
<reference evidence="1" key="2">
    <citation type="submission" date="2017-11" db="EMBL/GenBank/DDBJ databases">
        <title>Coralsnake Venomics: Analyses of Venom Gland Transcriptomes and Proteomes of Six Brazilian Taxa.</title>
        <authorList>
            <person name="Aird S.D."/>
            <person name="Jorge da Silva N."/>
            <person name="Qiu L."/>
            <person name="Villar-Briones A."/>
            <person name="Aparecida-Saddi V."/>
            <person name="Campos-Telles M.P."/>
            <person name="Grau M."/>
            <person name="Mikheyev A.S."/>
        </authorList>
    </citation>
    <scope>NUCLEOTIDE SEQUENCE</scope>
    <source>
        <tissue evidence="1">Venom_gland</tissue>
    </source>
</reference>
<organism evidence="1">
    <name type="scientific">Micrurus spixii</name>
    <name type="common">Amazon coral snake</name>
    <dbReference type="NCBI Taxonomy" id="129469"/>
    <lineage>
        <taxon>Eukaryota</taxon>
        <taxon>Metazoa</taxon>
        <taxon>Chordata</taxon>
        <taxon>Craniata</taxon>
        <taxon>Vertebrata</taxon>
        <taxon>Euteleostomi</taxon>
        <taxon>Lepidosauria</taxon>
        <taxon>Squamata</taxon>
        <taxon>Bifurcata</taxon>
        <taxon>Unidentata</taxon>
        <taxon>Episquamata</taxon>
        <taxon>Toxicofera</taxon>
        <taxon>Serpentes</taxon>
        <taxon>Colubroidea</taxon>
        <taxon>Elapidae</taxon>
        <taxon>Elapinae</taxon>
        <taxon>Micrurus</taxon>
    </lineage>
</organism>
<sequence>MIMKQWCIPRNWRSNICPNNLENTESCDLLILTLYSKLISGYFNIYFALPNYVPKLCLNAYNLANNISLSRDESSYYSEFPHNMSMSAGKKDLQLMCSRTI</sequence>
<reference evidence="1" key="1">
    <citation type="submission" date="2017-07" db="EMBL/GenBank/DDBJ databases">
        <authorList>
            <person name="Mikheyev A."/>
            <person name="Grau M."/>
        </authorList>
    </citation>
    <scope>NUCLEOTIDE SEQUENCE</scope>
    <source>
        <tissue evidence="1">Venom_gland</tissue>
    </source>
</reference>
<proteinExistence type="predicted"/>
<accession>A0A2D4LZP6</accession>